<dbReference type="EMBL" id="MEYS01000001">
    <property type="protein sequence ID" value="OGD34308.1"/>
    <property type="molecule type" value="Genomic_DNA"/>
</dbReference>
<dbReference type="InterPro" id="IPR003594">
    <property type="entry name" value="HATPase_dom"/>
</dbReference>
<evidence type="ECO:0000259" key="15">
    <source>
        <dbReference type="PROSITE" id="PS50112"/>
    </source>
</evidence>
<dbReference type="InterPro" id="IPR000014">
    <property type="entry name" value="PAS"/>
</dbReference>
<dbReference type="PRINTS" id="PR00344">
    <property type="entry name" value="BCTRLSENSOR"/>
</dbReference>
<dbReference type="PANTHER" id="PTHR42878">
    <property type="entry name" value="TWO-COMPONENT HISTIDINE KINASE"/>
    <property type="match status" value="1"/>
</dbReference>
<evidence type="ECO:0000256" key="11">
    <source>
        <dbReference type="ARBA" id="ARBA00023012"/>
    </source>
</evidence>
<keyword evidence="4" id="KW-0597">Phosphoprotein</keyword>
<evidence type="ECO:0000256" key="2">
    <source>
        <dbReference type="ARBA" id="ARBA00004141"/>
    </source>
</evidence>
<keyword evidence="5" id="KW-0808">Transferase</keyword>
<evidence type="ECO:0000256" key="4">
    <source>
        <dbReference type="ARBA" id="ARBA00022553"/>
    </source>
</evidence>
<evidence type="ECO:0000256" key="8">
    <source>
        <dbReference type="ARBA" id="ARBA00022777"/>
    </source>
</evidence>
<dbReference type="CDD" id="cd00130">
    <property type="entry name" value="PAS"/>
    <property type="match status" value="1"/>
</dbReference>
<keyword evidence="9" id="KW-0067">ATP-binding</keyword>
<dbReference type="SMART" id="SM00387">
    <property type="entry name" value="HATPase_c"/>
    <property type="match status" value="1"/>
</dbReference>
<dbReference type="CDD" id="cd00082">
    <property type="entry name" value="HisKA"/>
    <property type="match status" value="1"/>
</dbReference>
<dbReference type="SUPFAM" id="SSF47384">
    <property type="entry name" value="Homodimeric domain of signal transducing histidine kinase"/>
    <property type="match status" value="1"/>
</dbReference>
<dbReference type="GO" id="GO:0007234">
    <property type="term" value="P:osmosensory signaling via phosphorelay pathway"/>
    <property type="evidence" value="ECO:0007669"/>
    <property type="project" value="TreeGrafter"/>
</dbReference>
<comment type="catalytic activity">
    <reaction evidence="1">
        <text>ATP + protein L-histidine = ADP + protein N-phospho-L-histidine.</text>
        <dbReference type="EC" id="2.7.13.3"/>
    </reaction>
</comment>
<dbReference type="FunFam" id="3.30.565.10:FF:000006">
    <property type="entry name" value="Sensor histidine kinase WalK"/>
    <property type="match status" value="1"/>
</dbReference>
<dbReference type="GO" id="GO:0006355">
    <property type="term" value="P:regulation of DNA-templated transcription"/>
    <property type="evidence" value="ECO:0007669"/>
    <property type="project" value="InterPro"/>
</dbReference>
<dbReference type="GO" id="GO:0030295">
    <property type="term" value="F:protein kinase activator activity"/>
    <property type="evidence" value="ECO:0007669"/>
    <property type="project" value="TreeGrafter"/>
</dbReference>
<dbReference type="InterPro" id="IPR004358">
    <property type="entry name" value="Sig_transdc_His_kin-like_C"/>
</dbReference>
<dbReference type="Gene3D" id="3.30.565.10">
    <property type="entry name" value="Histidine kinase-like ATPase, C-terminal domain"/>
    <property type="match status" value="1"/>
</dbReference>
<dbReference type="EC" id="2.7.13.3" evidence="3"/>
<sequence>MNILSSSKAFFGFDKKITAGASGAGDAVMRYLKNLINREDLVKDISARYQQAQRLPSGEREAAYVRTYFDYEGFIVKNKPLITKREFTKEGLREEVKRNVNIQELAAPFRLIFLPDSEQALYLYGFGINDLASAMIRNLGLAQCNKIIKTITANTLLEDMVAVQETGIDPGVIYKRMPKGTTVEDVVPIIKNLYQMLYDSNKDFLGEREAASIVRRTYDFIAKRYDYDLVSRFLVVTPPGILEIERLGVLSREELEKKVIVRTKESDEKREKLEQTVAELEKANKELESTKAAVLNLLEDGRALDEQLKKERDRAQAIISSMDEGLFVVDKEYKVVLMNKAAEKLLGIPAIDAVGKDLTGLVSIFKDGKELPQNERPVGKTLQSGEQIAYGLGDNVQAVARSGTKFFIALSTVPLLGSGGTVTGAMVIFRNINEEKKLDDAKTGFISIASHQLRTPLTSMRWFSEMLLAGDAGALNEEQKHFVERVYQGTDRMIDLVNLLLQIARVEGGRIKIEPVRIDFKTLTNGVALTLKAILDKKMQTVEVTADADPLPLILMDQEVVWQVVQNLLSNASRYSPEKAVIKVSISTKGSMLEYAVKDSGIGIPKDQQAGIFEKFFRAENALKTVPEGSGLGLSLVKSLVEEWNGKVWFESEENKGATFYFTVPRSGMKKRAGEVGLKV</sequence>
<dbReference type="GO" id="GO:0005524">
    <property type="term" value="F:ATP binding"/>
    <property type="evidence" value="ECO:0007669"/>
    <property type="project" value="UniProtKB-KW"/>
</dbReference>
<dbReference type="SUPFAM" id="SSF55874">
    <property type="entry name" value="ATPase domain of HSP90 chaperone/DNA topoisomerase II/histidine kinase"/>
    <property type="match status" value="1"/>
</dbReference>
<dbReference type="InterPro" id="IPR035965">
    <property type="entry name" value="PAS-like_dom_sf"/>
</dbReference>
<dbReference type="CDD" id="cd00075">
    <property type="entry name" value="HATPase"/>
    <property type="match status" value="1"/>
</dbReference>
<keyword evidence="6" id="KW-0812">Transmembrane</keyword>
<evidence type="ECO:0000256" key="1">
    <source>
        <dbReference type="ARBA" id="ARBA00000085"/>
    </source>
</evidence>
<evidence type="ECO:0000256" key="13">
    <source>
        <dbReference type="SAM" id="Coils"/>
    </source>
</evidence>
<organism evidence="16 17">
    <name type="scientific">Candidatus Azambacteria bacterium RIFCSPLOWO2_01_FULL_46_25</name>
    <dbReference type="NCBI Taxonomy" id="1797298"/>
    <lineage>
        <taxon>Bacteria</taxon>
        <taxon>Candidatus Azamiibacteriota</taxon>
    </lineage>
</organism>
<dbReference type="InterPro" id="IPR005467">
    <property type="entry name" value="His_kinase_dom"/>
</dbReference>
<keyword evidence="7" id="KW-0547">Nucleotide-binding</keyword>
<keyword evidence="13" id="KW-0175">Coiled coil</keyword>
<evidence type="ECO:0000256" key="7">
    <source>
        <dbReference type="ARBA" id="ARBA00022741"/>
    </source>
</evidence>
<evidence type="ECO:0000313" key="16">
    <source>
        <dbReference type="EMBL" id="OGD34308.1"/>
    </source>
</evidence>
<dbReference type="GO" id="GO:0000156">
    <property type="term" value="F:phosphorelay response regulator activity"/>
    <property type="evidence" value="ECO:0007669"/>
    <property type="project" value="TreeGrafter"/>
</dbReference>
<evidence type="ECO:0000313" key="17">
    <source>
        <dbReference type="Proteomes" id="UP000176650"/>
    </source>
</evidence>
<comment type="caution">
    <text evidence="16">The sequence shown here is derived from an EMBL/GenBank/DDBJ whole genome shotgun (WGS) entry which is preliminary data.</text>
</comment>
<evidence type="ECO:0000256" key="10">
    <source>
        <dbReference type="ARBA" id="ARBA00022989"/>
    </source>
</evidence>
<dbReference type="InterPro" id="IPR003661">
    <property type="entry name" value="HisK_dim/P_dom"/>
</dbReference>
<dbReference type="SUPFAM" id="SSF55785">
    <property type="entry name" value="PYP-like sensor domain (PAS domain)"/>
    <property type="match status" value="1"/>
</dbReference>
<dbReference type="InterPro" id="IPR050351">
    <property type="entry name" value="BphY/WalK/GraS-like"/>
</dbReference>
<dbReference type="InterPro" id="IPR036097">
    <property type="entry name" value="HisK_dim/P_sf"/>
</dbReference>
<protein>
    <recommendedName>
        <fullName evidence="3">histidine kinase</fullName>
        <ecNumber evidence="3">2.7.13.3</ecNumber>
    </recommendedName>
</protein>
<dbReference type="Proteomes" id="UP000176650">
    <property type="component" value="Unassembled WGS sequence"/>
</dbReference>
<evidence type="ECO:0000256" key="12">
    <source>
        <dbReference type="ARBA" id="ARBA00023136"/>
    </source>
</evidence>
<dbReference type="Pfam" id="PF00989">
    <property type="entry name" value="PAS"/>
    <property type="match status" value="1"/>
</dbReference>
<dbReference type="InterPro" id="IPR036890">
    <property type="entry name" value="HATPase_C_sf"/>
</dbReference>
<dbReference type="NCBIfam" id="TIGR00229">
    <property type="entry name" value="sensory_box"/>
    <property type="match status" value="1"/>
</dbReference>
<gene>
    <name evidence="16" type="ORF">A2988_02145</name>
</gene>
<dbReference type="Gene3D" id="3.30.450.20">
    <property type="entry name" value="PAS domain"/>
    <property type="match status" value="1"/>
</dbReference>
<dbReference type="Gene3D" id="1.10.287.130">
    <property type="match status" value="1"/>
</dbReference>
<keyword evidence="8" id="KW-0418">Kinase</keyword>
<keyword evidence="10" id="KW-1133">Transmembrane helix</keyword>
<dbReference type="PROSITE" id="PS50109">
    <property type="entry name" value="HIS_KIN"/>
    <property type="match status" value="1"/>
</dbReference>
<evidence type="ECO:0000256" key="6">
    <source>
        <dbReference type="ARBA" id="ARBA00022692"/>
    </source>
</evidence>
<dbReference type="GO" id="GO:0016020">
    <property type="term" value="C:membrane"/>
    <property type="evidence" value="ECO:0007669"/>
    <property type="project" value="UniProtKB-SubCell"/>
</dbReference>
<evidence type="ECO:0000256" key="9">
    <source>
        <dbReference type="ARBA" id="ARBA00022840"/>
    </source>
</evidence>
<name>A0A1F5BUS7_9BACT</name>
<evidence type="ECO:0000256" key="3">
    <source>
        <dbReference type="ARBA" id="ARBA00012438"/>
    </source>
</evidence>
<keyword evidence="11" id="KW-0902">Two-component regulatory system</keyword>
<comment type="subcellular location">
    <subcellularLocation>
        <location evidence="2">Membrane</location>
        <topology evidence="2">Multi-pass membrane protein</topology>
    </subcellularLocation>
</comment>
<feature type="domain" description="PAS" evidence="15">
    <location>
        <begin position="311"/>
        <end position="365"/>
    </location>
</feature>
<dbReference type="GO" id="GO:0000155">
    <property type="term" value="F:phosphorelay sensor kinase activity"/>
    <property type="evidence" value="ECO:0007669"/>
    <property type="project" value="InterPro"/>
</dbReference>
<feature type="domain" description="Histidine kinase" evidence="14">
    <location>
        <begin position="448"/>
        <end position="668"/>
    </location>
</feature>
<dbReference type="STRING" id="1797298.A2988_02145"/>
<feature type="coiled-coil region" evidence="13">
    <location>
        <begin position="263"/>
        <end position="300"/>
    </location>
</feature>
<dbReference type="PANTHER" id="PTHR42878:SF7">
    <property type="entry name" value="SENSOR HISTIDINE KINASE GLRK"/>
    <property type="match status" value="1"/>
</dbReference>
<dbReference type="SMART" id="SM00388">
    <property type="entry name" value="HisKA"/>
    <property type="match status" value="1"/>
</dbReference>
<dbReference type="SMART" id="SM00091">
    <property type="entry name" value="PAS"/>
    <property type="match status" value="1"/>
</dbReference>
<evidence type="ECO:0000259" key="14">
    <source>
        <dbReference type="PROSITE" id="PS50109"/>
    </source>
</evidence>
<reference evidence="16 17" key="1">
    <citation type="journal article" date="2016" name="Nat. Commun.">
        <title>Thousands of microbial genomes shed light on interconnected biogeochemical processes in an aquifer system.</title>
        <authorList>
            <person name="Anantharaman K."/>
            <person name="Brown C.T."/>
            <person name="Hug L.A."/>
            <person name="Sharon I."/>
            <person name="Castelle C.J."/>
            <person name="Probst A.J."/>
            <person name="Thomas B.C."/>
            <person name="Singh A."/>
            <person name="Wilkins M.J."/>
            <person name="Karaoz U."/>
            <person name="Brodie E.L."/>
            <person name="Williams K.H."/>
            <person name="Hubbard S.S."/>
            <person name="Banfield J.F."/>
        </authorList>
    </citation>
    <scope>NUCLEOTIDE SEQUENCE [LARGE SCALE GENOMIC DNA]</scope>
</reference>
<keyword evidence="12" id="KW-0472">Membrane</keyword>
<dbReference type="AlphaFoldDB" id="A0A1F5BUS7"/>
<accession>A0A1F5BUS7</accession>
<dbReference type="InterPro" id="IPR013767">
    <property type="entry name" value="PAS_fold"/>
</dbReference>
<dbReference type="PROSITE" id="PS50112">
    <property type="entry name" value="PAS"/>
    <property type="match status" value="1"/>
</dbReference>
<evidence type="ECO:0000256" key="5">
    <source>
        <dbReference type="ARBA" id="ARBA00022679"/>
    </source>
</evidence>
<proteinExistence type="predicted"/>
<dbReference type="Pfam" id="PF02518">
    <property type="entry name" value="HATPase_c"/>
    <property type="match status" value="1"/>
</dbReference>
<dbReference type="Pfam" id="PF00512">
    <property type="entry name" value="HisKA"/>
    <property type="match status" value="1"/>
</dbReference>